<feature type="transmembrane region" description="Helical" evidence="7">
    <location>
        <begin position="12"/>
        <end position="29"/>
    </location>
</feature>
<dbReference type="Pfam" id="PF02618">
    <property type="entry name" value="YceG"/>
    <property type="match status" value="1"/>
</dbReference>
<dbReference type="EMBL" id="CP045875">
    <property type="protein sequence ID" value="QGG46724.1"/>
    <property type="molecule type" value="Genomic_DNA"/>
</dbReference>
<evidence type="ECO:0000256" key="5">
    <source>
        <dbReference type="ARBA" id="ARBA00023239"/>
    </source>
</evidence>
<comment type="subcellular location">
    <subcellularLocation>
        <location evidence="7">Cell membrane</location>
        <topology evidence="7">Single-pass membrane protein</topology>
    </subcellularLocation>
</comment>
<evidence type="ECO:0000313" key="8">
    <source>
        <dbReference type="EMBL" id="QGG46724.1"/>
    </source>
</evidence>
<evidence type="ECO:0000256" key="3">
    <source>
        <dbReference type="ARBA" id="ARBA00022989"/>
    </source>
</evidence>
<organism evidence="8 9">
    <name type="scientific">Heliorestis convoluta</name>
    <dbReference type="NCBI Taxonomy" id="356322"/>
    <lineage>
        <taxon>Bacteria</taxon>
        <taxon>Bacillati</taxon>
        <taxon>Bacillota</taxon>
        <taxon>Clostridia</taxon>
        <taxon>Eubacteriales</taxon>
        <taxon>Heliobacteriaceae</taxon>
        <taxon>Heliorestis</taxon>
    </lineage>
</organism>
<keyword evidence="2 7" id="KW-0812">Transmembrane</keyword>
<keyword evidence="1 7" id="KW-1003">Cell membrane</keyword>
<protein>
    <recommendedName>
        <fullName evidence="7">Endolytic murein transglycosylase</fullName>
        <ecNumber evidence="7">4.2.2.29</ecNumber>
    </recommendedName>
    <alternativeName>
        <fullName evidence="7">Peptidoglycan lytic transglycosylase</fullName>
    </alternativeName>
    <alternativeName>
        <fullName evidence="7">Peptidoglycan polymerization terminase</fullName>
    </alternativeName>
</protein>
<dbReference type="RefSeq" id="WP_162007863.1">
    <property type="nucleotide sequence ID" value="NZ_CP045875.1"/>
</dbReference>
<feature type="site" description="Important for catalytic activity" evidence="7">
    <location>
        <position position="224"/>
    </location>
</feature>
<dbReference type="GO" id="GO:0009252">
    <property type="term" value="P:peptidoglycan biosynthetic process"/>
    <property type="evidence" value="ECO:0007669"/>
    <property type="project" value="UniProtKB-UniRule"/>
</dbReference>
<dbReference type="GO" id="GO:0005886">
    <property type="term" value="C:plasma membrane"/>
    <property type="evidence" value="ECO:0007669"/>
    <property type="project" value="UniProtKB-SubCell"/>
</dbReference>
<dbReference type="AlphaFoldDB" id="A0A5Q2MWB6"/>
<accession>A0A5Q2MWB6</accession>
<dbReference type="PANTHER" id="PTHR30518">
    <property type="entry name" value="ENDOLYTIC MUREIN TRANSGLYCOSYLASE"/>
    <property type="match status" value="1"/>
</dbReference>
<dbReference type="Gene3D" id="3.30.1490.480">
    <property type="entry name" value="Endolytic murein transglycosylase"/>
    <property type="match status" value="1"/>
</dbReference>
<evidence type="ECO:0000256" key="7">
    <source>
        <dbReference type="HAMAP-Rule" id="MF_02065"/>
    </source>
</evidence>
<gene>
    <name evidence="7" type="primary">mltG</name>
    <name evidence="8" type="ORF">FTV88_0545</name>
</gene>
<keyword evidence="9" id="KW-1185">Reference proteome</keyword>
<keyword evidence="5 7" id="KW-0456">Lyase</keyword>
<dbReference type="KEGG" id="hcv:FTV88_0545"/>
<keyword evidence="4 7" id="KW-0472">Membrane</keyword>
<reference evidence="9" key="1">
    <citation type="submission" date="2019-11" db="EMBL/GenBank/DDBJ databases">
        <title>Genome sequence of Heliorestis convoluta strain HH, an alkaliphilic and minimalistic phototrophic bacterium from a soda lake in Egypt.</title>
        <authorList>
            <person name="Dewey E.D."/>
            <person name="Stokes L.M."/>
            <person name="Burchell B.M."/>
            <person name="Shaffer K.N."/>
            <person name="Huntington A.M."/>
            <person name="Baker J.M."/>
            <person name="Nadendla S."/>
            <person name="Giglio M.G."/>
            <person name="Touchman J.W."/>
            <person name="Blankenship R.E."/>
            <person name="Madigan M.T."/>
            <person name="Sattley W.M."/>
        </authorList>
    </citation>
    <scope>NUCLEOTIDE SEQUENCE [LARGE SCALE GENOMIC DNA]</scope>
    <source>
        <strain evidence="9">HH</strain>
    </source>
</reference>
<evidence type="ECO:0000256" key="6">
    <source>
        <dbReference type="ARBA" id="ARBA00023316"/>
    </source>
</evidence>
<comment type="function">
    <text evidence="7">Functions as a peptidoglycan terminase that cleaves nascent peptidoglycan strands endolytically to terminate their elongation.</text>
</comment>
<evidence type="ECO:0000256" key="2">
    <source>
        <dbReference type="ARBA" id="ARBA00022692"/>
    </source>
</evidence>
<evidence type="ECO:0000256" key="4">
    <source>
        <dbReference type="ARBA" id="ARBA00023136"/>
    </source>
</evidence>
<proteinExistence type="inferred from homology"/>
<dbReference type="InterPro" id="IPR003770">
    <property type="entry name" value="MLTG-like"/>
</dbReference>
<name>A0A5Q2MWB6_9FIRM</name>
<sequence length="337" mass="38856">MSKKKKGRSGIVLITVLTVFIATMAYFLYQEQLKPLSANSKEEIIVTIPANATVERIGQILEEKGIIRSAAVFYYYVRFNSDDYLKAGEYALGPYMNVPEIVQELQNGKPILHTFTIPEGFTIKQITQLLVNRDLVDEDRFHHALAFSPLPYDYIEETGDIYRLEGFLFPATYRVARNITEEELVRMLVQRFNQEVTTEVRQRADDLGMTIKEVVTLASIIEREAVIHEERPIISAVFHNRLHRNQRLEACSTIQYLLDEPRERLYLQDLEIQSPYNTYRNNGLPPGPIASPGRLSLDAALYPADVDYLYFVAKGQGYHHFSRTFEEHNRAVARYVN</sequence>
<dbReference type="EC" id="4.2.2.29" evidence="7"/>
<dbReference type="Gene3D" id="3.30.160.60">
    <property type="entry name" value="Classic Zinc Finger"/>
    <property type="match status" value="1"/>
</dbReference>
<dbReference type="GO" id="GO:0071555">
    <property type="term" value="P:cell wall organization"/>
    <property type="evidence" value="ECO:0007669"/>
    <property type="project" value="UniProtKB-KW"/>
</dbReference>
<evidence type="ECO:0000256" key="1">
    <source>
        <dbReference type="ARBA" id="ARBA00022475"/>
    </source>
</evidence>
<keyword evidence="6 7" id="KW-0961">Cell wall biogenesis/degradation</keyword>
<dbReference type="GO" id="GO:0008932">
    <property type="term" value="F:lytic endotransglycosylase activity"/>
    <property type="evidence" value="ECO:0007669"/>
    <property type="project" value="UniProtKB-UniRule"/>
</dbReference>
<dbReference type="CDD" id="cd08010">
    <property type="entry name" value="MltG_like"/>
    <property type="match status" value="1"/>
</dbReference>
<dbReference type="Proteomes" id="UP000366051">
    <property type="component" value="Chromosome"/>
</dbReference>
<dbReference type="PANTHER" id="PTHR30518:SF2">
    <property type="entry name" value="ENDOLYTIC MUREIN TRANSGLYCOSYLASE"/>
    <property type="match status" value="1"/>
</dbReference>
<dbReference type="NCBIfam" id="TIGR00247">
    <property type="entry name" value="endolytic transglycosylase MltG"/>
    <property type="match status" value="1"/>
</dbReference>
<comment type="similarity">
    <text evidence="7">Belongs to the transglycosylase MltG family.</text>
</comment>
<comment type="catalytic activity">
    <reaction evidence="7">
        <text>a peptidoglycan chain = a peptidoglycan chain with N-acetyl-1,6-anhydromuramyl-[peptide] at the reducing end + a peptidoglycan chain with N-acetylglucosamine at the non-reducing end.</text>
        <dbReference type="EC" id="4.2.2.29"/>
    </reaction>
</comment>
<evidence type="ECO:0000313" key="9">
    <source>
        <dbReference type="Proteomes" id="UP000366051"/>
    </source>
</evidence>
<keyword evidence="3 7" id="KW-1133">Transmembrane helix</keyword>
<dbReference type="HAMAP" id="MF_02065">
    <property type="entry name" value="MltG"/>
    <property type="match status" value="1"/>
</dbReference>